<sequence>MKPKFSLLFFFCLAFSPIILLSLGLFGGRIYISENTKQIKLTNTVMGVSTPERFGGVPVRLIIPSIRVNTSIQSVWLDQEGTVGVPDSPLEVGWLDLEILSGSIGSAVISGHLNQENGEPGVFAELNKLKVGETIFLQKVSGDEVAFKVSEIHTYDSDYTEDVFGVHEGGRLSLVTCNGVWDKKAKSYDKRLVVTALRIP</sequence>
<evidence type="ECO:0000313" key="2">
    <source>
        <dbReference type="EMBL" id="KKU32949.1"/>
    </source>
</evidence>
<dbReference type="CDD" id="cd05829">
    <property type="entry name" value="Sortase_F"/>
    <property type="match status" value="1"/>
</dbReference>
<protein>
    <submittedName>
        <fullName evidence="2">Peptidase C60 sortase A and B</fullName>
    </submittedName>
</protein>
<name>A0A0G1PJF7_9BACT</name>
<dbReference type="Gene3D" id="2.40.260.10">
    <property type="entry name" value="Sortase"/>
    <property type="match status" value="1"/>
</dbReference>
<proteinExistence type="predicted"/>
<dbReference type="AlphaFoldDB" id="A0A0G1PJF7"/>
<gene>
    <name evidence="2" type="ORF">UX47_C0007G0193</name>
</gene>
<dbReference type="InterPro" id="IPR023365">
    <property type="entry name" value="Sortase_dom-sf"/>
</dbReference>
<evidence type="ECO:0000313" key="3">
    <source>
        <dbReference type="Proteomes" id="UP000034794"/>
    </source>
</evidence>
<dbReference type="InterPro" id="IPR042001">
    <property type="entry name" value="Sortase_F"/>
</dbReference>
<dbReference type="SUPFAM" id="SSF63817">
    <property type="entry name" value="Sortase"/>
    <property type="match status" value="1"/>
</dbReference>
<evidence type="ECO:0000256" key="1">
    <source>
        <dbReference type="ARBA" id="ARBA00022801"/>
    </source>
</evidence>
<organism evidence="2 3">
    <name type="scientific">Candidatus Collierbacteria bacterium GW2011_GWA2_46_26</name>
    <dbReference type="NCBI Taxonomy" id="1618381"/>
    <lineage>
        <taxon>Bacteria</taxon>
        <taxon>Candidatus Collieribacteriota</taxon>
    </lineage>
</organism>
<dbReference type="Pfam" id="PF04203">
    <property type="entry name" value="Sortase"/>
    <property type="match status" value="1"/>
</dbReference>
<comment type="caution">
    <text evidence="2">The sequence shown here is derived from an EMBL/GenBank/DDBJ whole genome shotgun (WGS) entry which is preliminary data.</text>
</comment>
<dbReference type="GO" id="GO:0016787">
    <property type="term" value="F:hydrolase activity"/>
    <property type="evidence" value="ECO:0007669"/>
    <property type="project" value="UniProtKB-KW"/>
</dbReference>
<dbReference type="Proteomes" id="UP000034794">
    <property type="component" value="Unassembled WGS sequence"/>
</dbReference>
<dbReference type="EMBL" id="LCMI01000007">
    <property type="protein sequence ID" value="KKU32949.1"/>
    <property type="molecule type" value="Genomic_DNA"/>
</dbReference>
<keyword evidence="1" id="KW-0378">Hydrolase</keyword>
<reference evidence="2 3" key="1">
    <citation type="journal article" date="2015" name="Nature">
        <title>rRNA introns, odd ribosomes, and small enigmatic genomes across a large radiation of phyla.</title>
        <authorList>
            <person name="Brown C.T."/>
            <person name="Hug L.A."/>
            <person name="Thomas B.C."/>
            <person name="Sharon I."/>
            <person name="Castelle C.J."/>
            <person name="Singh A."/>
            <person name="Wilkins M.J."/>
            <person name="Williams K.H."/>
            <person name="Banfield J.F."/>
        </authorList>
    </citation>
    <scope>NUCLEOTIDE SEQUENCE [LARGE SCALE GENOMIC DNA]</scope>
</reference>
<dbReference type="InterPro" id="IPR005754">
    <property type="entry name" value="Sortase"/>
</dbReference>
<accession>A0A0G1PJF7</accession>